<keyword evidence="1" id="KW-0472">Membrane</keyword>
<dbReference type="EMBL" id="KZ293479">
    <property type="protein sequence ID" value="PBK61058.1"/>
    <property type="molecule type" value="Genomic_DNA"/>
</dbReference>
<reference evidence="3" key="1">
    <citation type="journal article" date="2017" name="Nat. Ecol. Evol.">
        <title>Genome expansion and lineage-specific genetic innovations in the forest pathogenic fungi Armillaria.</title>
        <authorList>
            <person name="Sipos G."/>
            <person name="Prasanna A.N."/>
            <person name="Walter M.C."/>
            <person name="O'Connor E."/>
            <person name="Balint B."/>
            <person name="Krizsan K."/>
            <person name="Kiss B."/>
            <person name="Hess J."/>
            <person name="Varga T."/>
            <person name="Slot J."/>
            <person name="Riley R."/>
            <person name="Boka B."/>
            <person name="Rigling D."/>
            <person name="Barry K."/>
            <person name="Lee J."/>
            <person name="Mihaltcheva S."/>
            <person name="LaButti K."/>
            <person name="Lipzen A."/>
            <person name="Waldron R."/>
            <person name="Moloney N.M."/>
            <person name="Sperisen C."/>
            <person name="Kredics L."/>
            <person name="Vagvoelgyi C."/>
            <person name="Patrignani A."/>
            <person name="Fitzpatrick D."/>
            <person name="Nagy I."/>
            <person name="Doyle S."/>
            <person name="Anderson J.B."/>
            <person name="Grigoriev I.V."/>
            <person name="Gueldener U."/>
            <person name="Muensterkoetter M."/>
            <person name="Nagy L.G."/>
        </authorList>
    </citation>
    <scope>NUCLEOTIDE SEQUENCE [LARGE SCALE GENOMIC DNA]</scope>
    <source>
        <strain evidence="3">28-4</strain>
    </source>
</reference>
<keyword evidence="1" id="KW-0812">Transmembrane</keyword>
<organism evidence="2 3">
    <name type="scientific">Armillaria solidipes</name>
    <dbReference type="NCBI Taxonomy" id="1076256"/>
    <lineage>
        <taxon>Eukaryota</taxon>
        <taxon>Fungi</taxon>
        <taxon>Dikarya</taxon>
        <taxon>Basidiomycota</taxon>
        <taxon>Agaricomycotina</taxon>
        <taxon>Agaricomycetes</taxon>
        <taxon>Agaricomycetidae</taxon>
        <taxon>Agaricales</taxon>
        <taxon>Marasmiineae</taxon>
        <taxon>Physalacriaceae</taxon>
        <taxon>Armillaria</taxon>
    </lineage>
</organism>
<sequence length="342" mass="37956">MPGAPDGFGSMIDFAGLLPCFVLLSISIVAMLGINLFAEPPHPAHGQGTWKDIDVEIKSRWIISSFSDRTTAQMGAHCIQGDLVRPDHLGYTQQQKCSEWSPKDVIVTGVKLNADPESEASVTVSFPERRVDDVSKMLIYNWKTNERADLDDEGRWRQRNIDLYPHPLPERQSLGIRAKLTRAVLPLPLFLQLSSRCGVLRCLDVILGKWAIALWIRPHDRAMVSHWEEHDGSETLIAAVFSAPLNPTAKVRICEVYMNSLNNWIMLDYDKDLGGITLGLGFGKIMIDIHAIASEDRTGSNPAGRLTDQICKILSAPASTELYLALIVFATYLGTNLMAMTT</sequence>
<accession>A0A2H3B4X7</accession>
<dbReference type="STRING" id="1076256.A0A2H3B4X7"/>
<keyword evidence="1" id="KW-1133">Transmembrane helix</keyword>
<feature type="transmembrane region" description="Helical" evidence="1">
    <location>
        <begin position="322"/>
        <end position="340"/>
    </location>
</feature>
<feature type="transmembrane region" description="Helical" evidence="1">
    <location>
        <begin position="14"/>
        <end position="38"/>
    </location>
</feature>
<proteinExistence type="predicted"/>
<evidence type="ECO:0000313" key="3">
    <source>
        <dbReference type="Proteomes" id="UP000218334"/>
    </source>
</evidence>
<protein>
    <submittedName>
        <fullName evidence="2">Uncharacterized protein</fullName>
    </submittedName>
</protein>
<keyword evidence="3" id="KW-1185">Reference proteome</keyword>
<gene>
    <name evidence="2" type="ORF">ARMSODRAFT_1065477</name>
</gene>
<evidence type="ECO:0000256" key="1">
    <source>
        <dbReference type="SAM" id="Phobius"/>
    </source>
</evidence>
<dbReference type="AlphaFoldDB" id="A0A2H3B4X7"/>
<name>A0A2H3B4X7_9AGAR</name>
<evidence type="ECO:0000313" key="2">
    <source>
        <dbReference type="EMBL" id="PBK61058.1"/>
    </source>
</evidence>
<dbReference type="Proteomes" id="UP000218334">
    <property type="component" value="Unassembled WGS sequence"/>
</dbReference>